<evidence type="ECO:0000256" key="1">
    <source>
        <dbReference type="SAM" id="MobiDB-lite"/>
    </source>
</evidence>
<evidence type="ECO:0000313" key="2">
    <source>
        <dbReference type="EMBL" id="OWZ18045.1"/>
    </source>
</evidence>
<dbReference type="OrthoDB" id="104310at2759"/>
<proteinExistence type="predicted"/>
<sequence>MSAAKRTPVSSPVSASTSESTPVVDTTSVPASAHVLAVTPTPLNGTTEKNFSVEKYFSFKRGSSKSRRSSVLGTRSQTVLGLSSMVRRCSKPTVVSPWTTRMESLKTRSPRLPSRMSPSPQLELVVKTIRTLPRRSVREVQVMQQEALAISSERDATRTDDTVREPWMPSESVIKDRYGALVPPNEIPLYFDNRIVDDAEAAAKHYDNLTNLRRDYYISRFHELRY</sequence>
<dbReference type="Proteomes" id="UP000198211">
    <property type="component" value="Unassembled WGS sequence"/>
</dbReference>
<gene>
    <name evidence="2" type="ORF">PHMEG_0007930</name>
</gene>
<dbReference type="EMBL" id="NBNE01000651">
    <property type="protein sequence ID" value="OWZ18045.1"/>
    <property type="molecule type" value="Genomic_DNA"/>
</dbReference>
<feature type="compositionally biased region" description="Low complexity" evidence="1">
    <location>
        <begin position="7"/>
        <end position="24"/>
    </location>
</feature>
<name>A0A225WK88_9STRA</name>
<protein>
    <submittedName>
        <fullName evidence="2">Uncharacterized protein</fullName>
    </submittedName>
</protein>
<keyword evidence="3" id="KW-1185">Reference proteome</keyword>
<dbReference type="AlphaFoldDB" id="A0A225WK88"/>
<feature type="region of interest" description="Disordered" evidence="1">
    <location>
        <begin position="1"/>
        <end position="27"/>
    </location>
</feature>
<organism evidence="2 3">
    <name type="scientific">Phytophthora megakarya</name>
    <dbReference type="NCBI Taxonomy" id="4795"/>
    <lineage>
        <taxon>Eukaryota</taxon>
        <taxon>Sar</taxon>
        <taxon>Stramenopiles</taxon>
        <taxon>Oomycota</taxon>
        <taxon>Peronosporomycetes</taxon>
        <taxon>Peronosporales</taxon>
        <taxon>Peronosporaceae</taxon>
        <taxon>Phytophthora</taxon>
    </lineage>
</organism>
<evidence type="ECO:0000313" key="3">
    <source>
        <dbReference type="Proteomes" id="UP000198211"/>
    </source>
</evidence>
<reference evidence="3" key="1">
    <citation type="submission" date="2017-03" db="EMBL/GenBank/DDBJ databases">
        <title>Phytopthora megakarya and P. palmivora, two closely related causual agents of cacao black pod achieved similar genome size and gene model numbers by different mechanisms.</title>
        <authorList>
            <person name="Ali S."/>
            <person name="Shao J."/>
            <person name="Larry D.J."/>
            <person name="Kronmiller B."/>
            <person name="Shen D."/>
            <person name="Strem M.D."/>
            <person name="Melnick R.L."/>
            <person name="Guiltinan M.J."/>
            <person name="Tyler B.M."/>
            <person name="Meinhardt L.W."/>
            <person name="Bailey B.A."/>
        </authorList>
    </citation>
    <scope>NUCLEOTIDE SEQUENCE [LARGE SCALE GENOMIC DNA]</scope>
    <source>
        <strain evidence="3">zdho120</strain>
    </source>
</reference>
<accession>A0A225WK88</accession>
<comment type="caution">
    <text evidence="2">The sequence shown here is derived from an EMBL/GenBank/DDBJ whole genome shotgun (WGS) entry which is preliminary data.</text>
</comment>